<keyword evidence="4 6" id="KW-0067">ATP-binding</keyword>
<dbReference type="GO" id="GO:0098796">
    <property type="term" value="C:membrane protein complex"/>
    <property type="evidence" value="ECO:0007669"/>
    <property type="project" value="UniProtKB-ARBA"/>
</dbReference>
<dbReference type="GO" id="GO:0005524">
    <property type="term" value="F:ATP binding"/>
    <property type="evidence" value="ECO:0007669"/>
    <property type="project" value="UniProtKB-KW"/>
</dbReference>
<dbReference type="SMART" id="SM00382">
    <property type="entry name" value="AAA"/>
    <property type="match status" value="1"/>
</dbReference>
<dbReference type="CDD" id="cd03255">
    <property type="entry name" value="ABC_MJ0796_LolCDE_FtsE"/>
    <property type="match status" value="1"/>
</dbReference>
<dbReference type="Proteomes" id="UP000052015">
    <property type="component" value="Unassembled WGS sequence"/>
</dbReference>
<dbReference type="FunFam" id="3.40.50.300:FF:000032">
    <property type="entry name" value="Export ABC transporter ATP-binding protein"/>
    <property type="match status" value="1"/>
</dbReference>
<dbReference type="GO" id="GO:0016887">
    <property type="term" value="F:ATP hydrolysis activity"/>
    <property type="evidence" value="ECO:0007669"/>
    <property type="project" value="InterPro"/>
</dbReference>
<keyword evidence="3" id="KW-0547">Nucleotide-binding</keyword>
<dbReference type="GO" id="GO:0022857">
    <property type="term" value="F:transmembrane transporter activity"/>
    <property type="evidence" value="ECO:0007669"/>
    <property type="project" value="UniProtKB-ARBA"/>
</dbReference>
<gene>
    <name evidence="6" type="ORF">ABG79_00945</name>
</gene>
<sequence>MFIQLKNVNKKYTNGKNVIFSLNNLNLEVKKGEIVTVLGPSGSGKSTLLNLIGGIDRADNGDIVIENTNLTKISDKELTKYRRDKIGFIFQFYNLIPNLNVYENVEVSTNISKNAISIEKVLKDVDMFDKKEKFPQELSGGEQQRVSIARALAKNPEILLCDEPTGALDYKNAKEILNLLEKINKEYNTTIFIVTHNNAISSMADRIVRLRSGEIVEDKINTAKIPAEGVEW</sequence>
<evidence type="ECO:0000256" key="3">
    <source>
        <dbReference type="ARBA" id="ARBA00022741"/>
    </source>
</evidence>
<dbReference type="STRING" id="908809.ABG79_00945"/>
<evidence type="ECO:0000313" key="7">
    <source>
        <dbReference type="Proteomes" id="UP000052015"/>
    </source>
</evidence>
<proteinExistence type="inferred from homology"/>
<protein>
    <submittedName>
        <fullName evidence="6">Putative ABC transporter ATP-binding protein</fullName>
    </submittedName>
</protein>
<keyword evidence="2" id="KW-0813">Transport</keyword>
<evidence type="ECO:0000313" key="6">
    <source>
        <dbReference type="EMBL" id="KRQ87147.1"/>
    </source>
</evidence>
<evidence type="ECO:0000259" key="5">
    <source>
        <dbReference type="PROSITE" id="PS50893"/>
    </source>
</evidence>
<dbReference type="InterPro" id="IPR003593">
    <property type="entry name" value="AAA+_ATPase"/>
</dbReference>
<dbReference type="InterPro" id="IPR003439">
    <property type="entry name" value="ABC_transporter-like_ATP-bd"/>
</dbReference>
<dbReference type="InterPro" id="IPR027417">
    <property type="entry name" value="P-loop_NTPase"/>
</dbReference>
<organism evidence="6 7">
    <name type="scientific">Caloramator mitchellensis</name>
    <dbReference type="NCBI Taxonomy" id="908809"/>
    <lineage>
        <taxon>Bacteria</taxon>
        <taxon>Bacillati</taxon>
        <taxon>Bacillota</taxon>
        <taxon>Clostridia</taxon>
        <taxon>Eubacteriales</taxon>
        <taxon>Clostridiaceae</taxon>
        <taxon>Caloramator</taxon>
    </lineage>
</organism>
<dbReference type="SUPFAM" id="SSF52540">
    <property type="entry name" value="P-loop containing nucleoside triphosphate hydrolases"/>
    <property type="match status" value="1"/>
</dbReference>
<dbReference type="RefSeq" id="WP_057977647.1">
    <property type="nucleotide sequence ID" value="NZ_LKHP01000004.1"/>
</dbReference>
<dbReference type="InterPro" id="IPR017871">
    <property type="entry name" value="ABC_transporter-like_CS"/>
</dbReference>
<dbReference type="PROSITE" id="PS00211">
    <property type="entry name" value="ABC_TRANSPORTER_1"/>
    <property type="match status" value="1"/>
</dbReference>
<dbReference type="InterPro" id="IPR017911">
    <property type="entry name" value="MacB-like_ATP-bd"/>
</dbReference>
<accession>A0A0R3JUC7</accession>
<keyword evidence="7" id="KW-1185">Reference proteome</keyword>
<feature type="domain" description="ABC transporter" evidence="5">
    <location>
        <begin position="3"/>
        <end position="232"/>
    </location>
</feature>
<comment type="similarity">
    <text evidence="1">Belongs to the ABC transporter superfamily.</text>
</comment>
<reference evidence="6 7" key="1">
    <citation type="submission" date="2015-09" db="EMBL/GenBank/DDBJ databases">
        <title>Draft genome sequence of a Caloramator mitchellensis, a moderate thermophile from the Great Artesian Basin of Australia.</title>
        <authorList>
            <person name="Patel B.K."/>
        </authorList>
    </citation>
    <scope>NUCLEOTIDE SEQUENCE [LARGE SCALE GENOMIC DNA]</scope>
    <source>
        <strain evidence="6 7">VF08</strain>
    </source>
</reference>
<dbReference type="AlphaFoldDB" id="A0A0R3JUC7"/>
<dbReference type="Pfam" id="PF00005">
    <property type="entry name" value="ABC_tran"/>
    <property type="match status" value="1"/>
</dbReference>
<name>A0A0R3JUC7_CALMK</name>
<evidence type="ECO:0000256" key="1">
    <source>
        <dbReference type="ARBA" id="ARBA00005417"/>
    </source>
</evidence>
<evidence type="ECO:0000256" key="4">
    <source>
        <dbReference type="ARBA" id="ARBA00022840"/>
    </source>
</evidence>
<dbReference type="Gene3D" id="3.40.50.300">
    <property type="entry name" value="P-loop containing nucleotide triphosphate hydrolases"/>
    <property type="match status" value="1"/>
</dbReference>
<comment type="caution">
    <text evidence="6">The sequence shown here is derived from an EMBL/GenBank/DDBJ whole genome shotgun (WGS) entry which is preliminary data.</text>
</comment>
<dbReference type="PANTHER" id="PTHR42798:SF2">
    <property type="entry name" value="ABC TRANSPORTER ATP-BINDING PROTEIN MG467-RELATED"/>
    <property type="match status" value="1"/>
</dbReference>
<dbReference type="EMBL" id="LKHP01000004">
    <property type="protein sequence ID" value="KRQ87147.1"/>
    <property type="molecule type" value="Genomic_DNA"/>
</dbReference>
<dbReference type="PANTHER" id="PTHR42798">
    <property type="entry name" value="LIPOPROTEIN-RELEASING SYSTEM ATP-BINDING PROTEIN LOLD"/>
    <property type="match status" value="1"/>
</dbReference>
<evidence type="ECO:0000256" key="2">
    <source>
        <dbReference type="ARBA" id="ARBA00022448"/>
    </source>
</evidence>
<dbReference type="PROSITE" id="PS50893">
    <property type="entry name" value="ABC_TRANSPORTER_2"/>
    <property type="match status" value="1"/>
</dbReference>
<dbReference type="OrthoDB" id="9802264at2"/>